<dbReference type="Pfam" id="PF13692">
    <property type="entry name" value="Glyco_trans_1_4"/>
    <property type="match status" value="1"/>
</dbReference>
<dbReference type="Gene3D" id="3.40.50.2000">
    <property type="entry name" value="Glycogen Phosphorylase B"/>
    <property type="match status" value="1"/>
</dbReference>
<proteinExistence type="predicted"/>
<protein>
    <recommendedName>
        <fullName evidence="3">Glycosyl transferase family 1 domain-containing protein</fullName>
    </recommendedName>
</protein>
<dbReference type="PANTHER" id="PTHR46656">
    <property type="entry name" value="PUTATIVE-RELATED"/>
    <property type="match status" value="1"/>
</dbReference>
<dbReference type="SUPFAM" id="SSF53756">
    <property type="entry name" value="UDP-Glycosyltransferase/glycogen phosphorylase"/>
    <property type="match status" value="1"/>
</dbReference>
<name>A0A7S2QUH6_9CHLO</name>
<dbReference type="PANTHER" id="PTHR46656:SF3">
    <property type="entry name" value="PUTATIVE-RELATED"/>
    <property type="match status" value="1"/>
</dbReference>
<evidence type="ECO:0008006" key="3">
    <source>
        <dbReference type="Google" id="ProtNLM"/>
    </source>
</evidence>
<accession>A0A7S2QUH6</accession>
<dbReference type="AlphaFoldDB" id="A0A7S2QUH6"/>
<gene>
    <name evidence="2" type="ORF">CCHL1392_LOCUS999</name>
</gene>
<organism evidence="2">
    <name type="scientific">Chlamydomonas chlamydogama</name>
    <dbReference type="NCBI Taxonomy" id="225041"/>
    <lineage>
        <taxon>Eukaryota</taxon>
        <taxon>Viridiplantae</taxon>
        <taxon>Chlorophyta</taxon>
        <taxon>core chlorophytes</taxon>
        <taxon>Chlorophyceae</taxon>
        <taxon>CS clade</taxon>
        <taxon>Chlamydomonadales</taxon>
        <taxon>Chlamydomonadaceae</taxon>
        <taxon>Chlamydomonas</taxon>
    </lineage>
</organism>
<feature type="compositionally biased region" description="Basic residues" evidence="1">
    <location>
        <begin position="630"/>
        <end position="639"/>
    </location>
</feature>
<evidence type="ECO:0000256" key="1">
    <source>
        <dbReference type="SAM" id="MobiDB-lite"/>
    </source>
</evidence>
<feature type="region of interest" description="Disordered" evidence="1">
    <location>
        <begin position="627"/>
        <end position="665"/>
    </location>
</feature>
<sequence length="665" mass="74083">MYMKAISLGRKRSFGGNRVTRWLTSVGGTRTALIGLAVLILLAVNAPSHFGRLPLHHMIDPATPRHMTTVLQEGKGTITAFEEASTVKEASSSRKSSVMDLFHHNVWYSSYIPKTAPKAPPLKYPIWWAGPFRSGSGYGSEAITYALGLLENGLIRPEDLWVVHSGDILNAELPAKLEPHVWAFIQQQDYANISRVLTQSELSRPAIVVCHSFPDCWERPGEWQYPELPGVPCPPQEMEGRYIYRVGRTMFETSTLPRHLSDHVNQFDEVWVPSEFNRQSFIAGGVDGKKLYTLPQGINTTVFNPALHTPLPLPQLKGTELATGRAESAGRGPHGGEKFVFLSIFKWEGRKGWEILLRAFVEEFKAHENVELHIATHAFIEKVPNWVERIRQSLTSRCGVAEGTAWTSLPRIYVTSAFISDEQYPQLYKAADALVIPTRGEGWGRPQMEAMSMGLPVISTNWSGLTAFLHPDVAYPIPIEGLVEAKYDGPSFFNWFAGTHWAQPSLSELKRLMRRVVTHRQEARAKGAAARRYVVQEFGPEGVARKLQALIRQAEKRADAVAAERLRAKAVAKSGEKGPGQQGEKQHHANKGEIATALERLRHAAEKQRAEHLQAGDHLLGAGEGEKLHALGHGKSHGAGHREHQAGGHSSQVRRRHAKRRERKP</sequence>
<reference evidence="2" key="1">
    <citation type="submission" date="2021-01" db="EMBL/GenBank/DDBJ databases">
        <authorList>
            <person name="Corre E."/>
            <person name="Pelletier E."/>
            <person name="Niang G."/>
            <person name="Scheremetjew M."/>
            <person name="Finn R."/>
            <person name="Kale V."/>
            <person name="Holt S."/>
            <person name="Cochrane G."/>
            <person name="Meng A."/>
            <person name="Brown T."/>
            <person name="Cohen L."/>
        </authorList>
    </citation>
    <scope>NUCLEOTIDE SEQUENCE</scope>
    <source>
        <strain evidence="2">SAG 11-48b</strain>
    </source>
</reference>
<feature type="region of interest" description="Disordered" evidence="1">
    <location>
        <begin position="570"/>
        <end position="590"/>
    </location>
</feature>
<evidence type="ECO:0000313" key="2">
    <source>
        <dbReference type="EMBL" id="CAD9652324.1"/>
    </source>
</evidence>
<dbReference type="EMBL" id="HBHD01001831">
    <property type="protein sequence ID" value="CAD9652324.1"/>
    <property type="molecule type" value="Transcribed_RNA"/>
</dbReference>
<feature type="compositionally biased region" description="Basic residues" evidence="1">
    <location>
        <begin position="652"/>
        <end position="665"/>
    </location>
</feature>